<sequence>MLAFLYWTVKVDANDVELVLGRLRREIGKHAVFNLDEIGPHAVWMLDFDCCGPISMDRAGVKQAARSFWRNDPYYPRPPGPEAQGCDVEL</sequence>
<gene>
    <name evidence="2" type="ORF">B0I35DRAFT_440249</name>
</gene>
<dbReference type="PANTHER" id="PTHR40780:SF3">
    <property type="entry name" value="DUF3669 DOMAIN-CONTAINING PROTEIN"/>
    <property type="match status" value="1"/>
</dbReference>
<reference evidence="2" key="1">
    <citation type="journal article" date="2021" name="Nat. Commun.">
        <title>Genetic determinants of endophytism in the Arabidopsis root mycobiome.</title>
        <authorList>
            <person name="Mesny F."/>
            <person name="Miyauchi S."/>
            <person name="Thiergart T."/>
            <person name="Pickel B."/>
            <person name="Atanasova L."/>
            <person name="Karlsson M."/>
            <person name="Huettel B."/>
            <person name="Barry K.W."/>
            <person name="Haridas S."/>
            <person name="Chen C."/>
            <person name="Bauer D."/>
            <person name="Andreopoulos W."/>
            <person name="Pangilinan J."/>
            <person name="LaButti K."/>
            <person name="Riley R."/>
            <person name="Lipzen A."/>
            <person name="Clum A."/>
            <person name="Drula E."/>
            <person name="Henrissat B."/>
            <person name="Kohler A."/>
            <person name="Grigoriev I.V."/>
            <person name="Martin F.M."/>
            <person name="Hacquard S."/>
        </authorList>
    </citation>
    <scope>NUCLEOTIDE SEQUENCE</scope>
    <source>
        <strain evidence="2">MPI-CAGE-CH-0235</strain>
    </source>
</reference>
<keyword evidence="3" id="KW-1185">Reference proteome</keyword>
<evidence type="ECO:0000313" key="2">
    <source>
        <dbReference type="EMBL" id="KAH7309573.1"/>
    </source>
</evidence>
<protein>
    <submittedName>
        <fullName evidence="2">Zinc finger protein-domain-containing protein</fullName>
    </submittedName>
</protein>
<dbReference type="EMBL" id="JAGPNK010000013">
    <property type="protein sequence ID" value="KAH7309573.1"/>
    <property type="molecule type" value="Genomic_DNA"/>
</dbReference>
<proteinExistence type="predicted"/>
<dbReference type="OrthoDB" id="2993351at2759"/>
<name>A0A8K0SMD5_9HYPO</name>
<evidence type="ECO:0000313" key="3">
    <source>
        <dbReference type="Proteomes" id="UP000813444"/>
    </source>
</evidence>
<dbReference type="AlphaFoldDB" id="A0A8K0SMD5"/>
<comment type="caution">
    <text evidence="2">The sequence shown here is derived from an EMBL/GenBank/DDBJ whole genome shotgun (WGS) entry which is preliminary data.</text>
</comment>
<feature type="domain" description="DUF3669" evidence="1">
    <location>
        <begin position="43"/>
        <end position="83"/>
    </location>
</feature>
<dbReference type="Proteomes" id="UP000813444">
    <property type="component" value="Unassembled WGS sequence"/>
</dbReference>
<organism evidence="2 3">
    <name type="scientific">Stachybotrys elegans</name>
    <dbReference type="NCBI Taxonomy" id="80388"/>
    <lineage>
        <taxon>Eukaryota</taxon>
        <taxon>Fungi</taxon>
        <taxon>Dikarya</taxon>
        <taxon>Ascomycota</taxon>
        <taxon>Pezizomycotina</taxon>
        <taxon>Sordariomycetes</taxon>
        <taxon>Hypocreomycetidae</taxon>
        <taxon>Hypocreales</taxon>
        <taxon>Stachybotryaceae</taxon>
        <taxon>Stachybotrys</taxon>
    </lineage>
</organism>
<dbReference type="PANTHER" id="PTHR40780">
    <property type="entry name" value="DUF3669 DOMAIN-CONTAINING PROTEIN"/>
    <property type="match status" value="1"/>
</dbReference>
<evidence type="ECO:0000259" key="1">
    <source>
        <dbReference type="Pfam" id="PF12417"/>
    </source>
</evidence>
<dbReference type="InterPro" id="IPR022137">
    <property type="entry name" value="Znf_prot_DUF3669"/>
</dbReference>
<dbReference type="Pfam" id="PF12417">
    <property type="entry name" value="DUF3669"/>
    <property type="match status" value="1"/>
</dbReference>
<accession>A0A8K0SMD5</accession>